<name>A0ABW1FTA0_9ACTN</name>
<proteinExistence type="predicted"/>
<dbReference type="InterPro" id="IPR010147">
    <property type="entry name" value="CRISPR-assoc_prot_CasD"/>
</dbReference>
<accession>A0ABW1FTA0</accession>
<evidence type="ECO:0000313" key="3">
    <source>
        <dbReference type="EMBL" id="MFC5897420.1"/>
    </source>
</evidence>
<feature type="region of interest" description="Disordered" evidence="2">
    <location>
        <begin position="197"/>
        <end position="227"/>
    </location>
</feature>
<dbReference type="RefSeq" id="WP_345092923.1">
    <property type="nucleotide sequence ID" value="NZ_BAAAWG010000024.1"/>
</dbReference>
<dbReference type="InterPro" id="IPR021124">
    <property type="entry name" value="CRISPR-assoc_prot_Cas5"/>
</dbReference>
<keyword evidence="4" id="KW-1185">Reference proteome</keyword>
<dbReference type="EMBL" id="JBHSPW010000022">
    <property type="protein sequence ID" value="MFC5897420.1"/>
    <property type="molecule type" value="Genomic_DNA"/>
</dbReference>
<evidence type="ECO:0000256" key="2">
    <source>
        <dbReference type="SAM" id="MobiDB-lite"/>
    </source>
</evidence>
<dbReference type="InterPro" id="IPR013422">
    <property type="entry name" value="CRISPR-assoc_prot_Cas5_N"/>
</dbReference>
<dbReference type="Proteomes" id="UP001596241">
    <property type="component" value="Unassembled WGS sequence"/>
</dbReference>
<evidence type="ECO:0000313" key="4">
    <source>
        <dbReference type="Proteomes" id="UP001596241"/>
    </source>
</evidence>
<dbReference type="Gene3D" id="3.30.70.2660">
    <property type="match status" value="1"/>
</dbReference>
<dbReference type="NCBIfam" id="TIGR02593">
    <property type="entry name" value="CRISPR_cas5"/>
    <property type="match status" value="1"/>
</dbReference>
<keyword evidence="1" id="KW-0051">Antiviral defense</keyword>
<evidence type="ECO:0000256" key="1">
    <source>
        <dbReference type="ARBA" id="ARBA00023118"/>
    </source>
</evidence>
<feature type="compositionally biased region" description="Basic and acidic residues" evidence="2">
    <location>
        <begin position="200"/>
        <end position="209"/>
    </location>
</feature>
<dbReference type="CDD" id="cd09756">
    <property type="entry name" value="Cas5_I-E"/>
    <property type="match status" value="1"/>
</dbReference>
<dbReference type="NCBIfam" id="TIGR01868">
    <property type="entry name" value="casD_Cas5e"/>
    <property type="match status" value="1"/>
</dbReference>
<organism evidence="3 4">
    <name type="scientific">Streptomyces ramulosus</name>
    <dbReference type="NCBI Taxonomy" id="47762"/>
    <lineage>
        <taxon>Bacteria</taxon>
        <taxon>Bacillati</taxon>
        <taxon>Actinomycetota</taxon>
        <taxon>Actinomycetes</taxon>
        <taxon>Kitasatosporales</taxon>
        <taxon>Streptomycetaceae</taxon>
        <taxon>Streptomyces</taxon>
    </lineage>
</organism>
<dbReference type="Pfam" id="PF09704">
    <property type="entry name" value="Cas_Cas5d"/>
    <property type="match status" value="1"/>
</dbReference>
<sequence length="277" mass="30260">MTTPQPPQEPGLLLRLAAPLQSWGERSHFTEERDTAAFPTKSGVLGLLSCALGRHRGQANEDLRRLRLTVRVDRPGYVLRDLHTVGGGLAPKDTVRTAKGGTRGADKSTVYGHRLYLADAAFVCALTCQEEAVLNRCADALTAPHWPLYLGRRGCPPEGPVLLDRSPDVLNSLLHLPLPAKAPAPAVTVLADRPLGWLPRHPEDPDDGTRPSSEVQDEPVDTTPHRRAFRTRRLYRGSWHPPEHLYTDKLGTNYLKALAAHRHAATTPPPSSAEVAG</sequence>
<comment type="caution">
    <text evidence="3">The sequence shown here is derived from an EMBL/GenBank/DDBJ whole genome shotgun (WGS) entry which is preliminary data.</text>
</comment>
<protein>
    <submittedName>
        <fullName evidence="3">Type I-E CRISPR-associated protein Cas5/CasD</fullName>
    </submittedName>
</protein>
<reference evidence="4" key="1">
    <citation type="journal article" date="2019" name="Int. J. Syst. Evol. Microbiol.">
        <title>The Global Catalogue of Microorganisms (GCM) 10K type strain sequencing project: providing services to taxonomists for standard genome sequencing and annotation.</title>
        <authorList>
            <consortium name="The Broad Institute Genomics Platform"/>
            <consortium name="The Broad Institute Genome Sequencing Center for Infectious Disease"/>
            <person name="Wu L."/>
            <person name="Ma J."/>
        </authorList>
    </citation>
    <scope>NUCLEOTIDE SEQUENCE [LARGE SCALE GENOMIC DNA]</scope>
    <source>
        <strain evidence="4">CGMCC 1.15809</strain>
    </source>
</reference>
<gene>
    <name evidence="3" type="primary">cas5e</name>
    <name evidence="3" type="ORF">ACFP3M_31915</name>
</gene>